<dbReference type="SMART" id="SM00109">
    <property type="entry name" value="C1"/>
    <property type="match status" value="1"/>
</dbReference>
<evidence type="ECO:0000256" key="11">
    <source>
        <dbReference type="SAM" id="MobiDB-lite"/>
    </source>
</evidence>
<evidence type="ECO:0000256" key="1">
    <source>
        <dbReference type="ARBA" id="ARBA00004413"/>
    </source>
</evidence>
<keyword evidence="5" id="KW-0479">Metal-binding</keyword>
<evidence type="ECO:0000256" key="2">
    <source>
        <dbReference type="ARBA" id="ARBA00004496"/>
    </source>
</evidence>
<dbReference type="STRING" id="32264.T1KF87"/>
<reference evidence="14" key="1">
    <citation type="submission" date="2011-08" db="EMBL/GenBank/DDBJ databases">
        <authorList>
            <person name="Rombauts S."/>
        </authorList>
    </citation>
    <scope>NUCLEOTIDE SEQUENCE</scope>
    <source>
        <strain evidence="14">London</strain>
    </source>
</reference>
<name>T1KF87_TETUR</name>
<dbReference type="eggNOG" id="ENOG502QQ9Q">
    <property type="taxonomic scope" value="Eukaryota"/>
</dbReference>
<evidence type="ECO:0000256" key="7">
    <source>
        <dbReference type="ARBA" id="ARBA00022771"/>
    </source>
</evidence>
<dbReference type="GO" id="GO:0003009">
    <property type="term" value="P:skeletal muscle contraction"/>
    <property type="evidence" value="ECO:0007669"/>
    <property type="project" value="TreeGrafter"/>
</dbReference>
<evidence type="ECO:0000256" key="6">
    <source>
        <dbReference type="ARBA" id="ARBA00022737"/>
    </source>
</evidence>
<evidence type="ECO:0000256" key="8">
    <source>
        <dbReference type="ARBA" id="ARBA00022833"/>
    </source>
</evidence>
<protein>
    <recommendedName>
        <fullName evidence="12">Phorbol-ester/DAG-type domain-containing protein</fullName>
    </recommendedName>
</protein>
<feature type="coiled-coil region" evidence="10">
    <location>
        <begin position="291"/>
        <end position="328"/>
    </location>
</feature>
<dbReference type="GO" id="GO:0008270">
    <property type="term" value="F:zinc ion binding"/>
    <property type="evidence" value="ECO:0007669"/>
    <property type="project" value="UniProtKB-KW"/>
</dbReference>
<evidence type="ECO:0000256" key="9">
    <source>
        <dbReference type="ARBA" id="ARBA00023136"/>
    </source>
</evidence>
<feature type="region of interest" description="Disordered" evidence="11">
    <location>
        <begin position="625"/>
        <end position="648"/>
    </location>
</feature>
<keyword evidence="14" id="KW-1185">Reference proteome</keyword>
<dbReference type="Gene3D" id="3.30.60.20">
    <property type="match status" value="1"/>
</dbReference>
<dbReference type="PROSITE" id="PS50081">
    <property type="entry name" value="ZF_DAG_PE_2"/>
    <property type="match status" value="1"/>
</dbReference>
<dbReference type="CDD" id="cd20817">
    <property type="entry name" value="C1_Stac"/>
    <property type="match status" value="1"/>
</dbReference>
<sequence>MGSRAFNQDIDPFFPLIFAVADFTQQLSVIHERHADDLQILVEAFRKRNADLRKERSSFPSALFTLWELLLQEVEVDSQIHGDMSRCLSRNLGTGLKEKTFHRKFQSRKVFIHRASLDALLGKAEDLLKKTQSDYVAAYDNFCVEQTDANLITYYDAHNNYVHQLHAFNGMLKLYVGDVLPSLYEELQEAYLDVSDILACSIHSAAEFLTNKIREQSNHYQTISNAAKSINGRNDIVPYIKALNVDKVSLPSRIHNFVSPALINDTAINANFPPEVVAVLANELYIDKACRYVFRSKLDELKREMNDLEGKIQQLEESLESLIKLQQRSLDSNLHNKANEIQEEICLKKFDLHLAHMQMAAIKSQIELYTAKDRDFHVDNGYLVQRERKSSTTSTTSIKMKWFKAFKSLKSSPVSNNERNDDVKRALKGSSDSNSTLYLYEGQHVWTEYTYKKITPCDVCHEILRGHSRQGMKCKMCKLNCHSECTDKATKCQPKSRLLRRQKSTSEIEAKLAFNELDDEKAAQPTIDPVYQLLRTANEVRRNPSSMSDLNHGINETTTDRFSNLVSSLMPPHHARIRSSASSSNSSSSSHLLAVNNNSMHASCSAPHSPQRKKLSLRMKSFSLDESTQHVQRARPQPNSNHASCTIN</sequence>
<dbReference type="InterPro" id="IPR002219">
    <property type="entry name" value="PKC_DAG/PE"/>
</dbReference>
<dbReference type="GO" id="GO:1903078">
    <property type="term" value="P:positive regulation of protein localization to plasma membrane"/>
    <property type="evidence" value="ECO:0007669"/>
    <property type="project" value="TreeGrafter"/>
</dbReference>
<feature type="domain" description="Phorbol-ester/DAG-type" evidence="12">
    <location>
        <begin position="443"/>
        <end position="492"/>
    </location>
</feature>
<evidence type="ECO:0000259" key="12">
    <source>
        <dbReference type="PROSITE" id="PS50081"/>
    </source>
</evidence>
<evidence type="ECO:0000313" key="13">
    <source>
        <dbReference type="EnsemblMetazoa" id="tetur10g02250.1"/>
    </source>
</evidence>
<keyword evidence="8" id="KW-0862">Zinc</keyword>
<reference evidence="13" key="2">
    <citation type="submission" date="2015-06" db="UniProtKB">
        <authorList>
            <consortium name="EnsemblMetazoa"/>
        </authorList>
    </citation>
    <scope>IDENTIFICATION</scope>
</reference>
<evidence type="ECO:0000256" key="4">
    <source>
        <dbReference type="ARBA" id="ARBA00022490"/>
    </source>
</evidence>
<dbReference type="InterPro" id="IPR027267">
    <property type="entry name" value="AH/BAR_dom_sf"/>
</dbReference>
<dbReference type="PANTHER" id="PTHR15135">
    <property type="entry name" value="STAC"/>
    <property type="match status" value="1"/>
</dbReference>
<proteinExistence type="predicted"/>
<dbReference type="Pfam" id="PF00130">
    <property type="entry name" value="C1_1"/>
    <property type="match status" value="1"/>
</dbReference>
<evidence type="ECO:0000313" key="14">
    <source>
        <dbReference type="Proteomes" id="UP000015104"/>
    </source>
</evidence>
<evidence type="ECO:0000256" key="5">
    <source>
        <dbReference type="ARBA" id="ARBA00022723"/>
    </source>
</evidence>
<dbReference type="AlphaFoldDB" id="T1KF87"/>
<dbReference type="Gene3D" id="1.20.1270.60">
    <property type="entry name" value="Arfaptin homology (AH) domain/BAR domain"/>
    <property type="match status" value="1"/>
</dbReference>
<keyword evidence="3" id="KW-1003">Cell membrane</keyword>
<keyword evidence="10" id="KW-0175">Coiled coil</keyword>
<comment type="subcellular location">
    <subcellularLocation>
        <location evidence="1">Cell membrane</location>
        <topology evidence="1">Peripheral membrane protein</topology>
        <orientation evidence="1">Cytoplasmic side</orientation>
    </subcellularLocation>
    <subcellularLocation>
        <location evidence="2">Cytoplasm</location>
    </subcellularLocation>
</comment>
<dbReference type="GO" id="GO:0005886">
    <property type="term" value="C:plasma membrane"/>
    <property type="evidence" value="ECO:0007669"/>
    <property type="project" value="UniProtKB-SubCell"/>
</dbReference>
<dbReference type="PROSITE" id="PS00479">
    <property type="entry name" value="ZF_DAG_PE_1"/>
    <property type="match status" value="1"/>
</dbReference>
<dbReference type="FunFam" id="3.30.60.20:FF:000056">
    <property type="entry name" value="Uncharacterized protein, isoform C"/>
    <property type="match status" value="1"/>
</dbReference>
<accession>T1KF87</accession>
<dbReference type="EMBL" id="CAEY01000034">
    <property type="status" value="NOT_ANNOTATED_CDS"/>
    <property type="molecule type" value="Genomic_DNA"/>
</dbReference>
<dbReference type="InterPro" id="IPR046349">
    <property type="entry name" value="C1-like_sf"/>
</dbReference>
<keyword evidence="9" id="KW-0472">Membrane</keyword>
<evidence type="ECO:0000256" key="3">
    <source>
        <dbReference type="ARBA" id="ARBA00022475"/>
    </source>
</evidence>
<dbReference type="Proteomes" id="UP000015104">
    <property type="component" value="Unassembled WGS sequence"/>
</dbReference>
<dbReference type="InterPro" id="IPR039688">
    <property type="entry name" value="STAC1/2/3"/>
</dbReference>
<dbReference type="SUPFAM" id="SSF57889">
    <property type="entry name" value="Cysteine-rich domain"/>
    <property type="match status" value="1"/>
</dbReference>
<keyword evidence="4" id="KW-0963">Cytoplasm</keyword>
<keyword evidence="7" id="KW-0863">Zinc-finger</keyword>
<dbReference type="PANTHER" id="PTHR15135:SF7">
    <property type="entry name" value="STAC-LIKE, ISOFORM J"/>
    <property type="match status" value="1"/>
</dbReference>
<dbReference type="SUPFAM" id="SSF103657">
    <property type="entry name" value="BAR/IMD domain-like"/>
    <property type="match status" value="1"/>
</dbReference>
<organism evidence="13 14">
    <name type="scientific">Tetranychus urticae</name>
    <name type="common">Two-spotted spider mite</name>
    <dbReference type="NCBI Taxonomy" id="32264"/>
    <lineage>
        <taxon>Eukaryota</taxon>
        <taxon>Metazoa</taxon>
        <taxon>Ecdysozoa</taxon>
        <taxon>Arthropoda</taxon>
        <taxon>Chelicerata</taxon>
        <taxon>Arachnida</taxon>
        <taxon>Acari</taxon>
        <taxon>Acariformes</taxon>
        <taxon>Trombidiformes</taxon>
        <taxon>Prostigmata</taxon>
        <taxon>Eleutherengona</taxon>
        <taxon>Raphignathae</taxon>
        <taxon>Tetranychoidea</taxon>
        <taxon>Tetranychidae</taxon>
        <taxon>Tetranychus</taxon>
    </lineage>
</organism>
<evidence type="ECO:0000256" key="10">
    <source>
        <dbReference type="SAM" id="Coils"/>
    </source>
</evidence>
<keyword evidence="6" id="KW-0677">Repeat</keyword>
<dbReference type="HOGENOM" id="CLU_021446_0_0_1"/>
<dbReference type="GO" id="GO:0005737">
    <property type="term" value="C:cytoplasm"/>
    <property type="evidence" value="ECO:0007669"/>
    <property type="project" value="UniProtKB-SubCell"/>
</dbReference>
<dbReference type="EnsemblMetazoa" id="tetur10g02250.1">
    <property type="protein sequence ID" value="tetur10g02250.1"/>
    <property type="gene ID" value="tetur10g02250"/>
</dbReference>